<dbReference type="GO" id="GO:0009055">
    <property type="term" value="F:electron transfer activity"/>
    <property type="evidence" value="ECO:0007669"/>
    <property type="project" value="InterPro"/>
</dbReference>
<keyword evidence="5 6" id="KW-0249">Electron transport</keyword>
<organism evidence="8 9">
    <name type="scientific">Mariprofundus aestuarium</name>
    <dbReference type="NCBI Taxonomy" id="1921086"/>
    <lineage>
        <taxon>Bacteria</taxon>
        <taxon>Pseudomonadati</taxon>
        <taxon>Pseudomonadota</taxon>
        <taxon>Candidatius Mariprofundia</taxon>
        <taxon>Mariprofundales</taxon>
        <taxon>Mariprofundaceae</taxon>
        <taxon>Mariprofundus</taxon>
    </lineage>
</organism>
<accession>A0A2K8L428</accession>
<proteinExistence type="inferred from homology"/>
<comment type="function">
    <text evidence="6">Part of a membrane-bound complex that couples electron transfer with translocation of ions across the membrane.</text>
</comment>
<comment type="subcellular location">
    <subcellularLocation>
        <location evidence="6">Cell inner membrane</location>
        <topology evidence="6">Single-pass membrane protein</topology>
    </subcellularLocation>
</comment>
<keyword evidence="6" id="KW-0472">Membrane</keyword>
<dbReference type="InterPro" id="IPR007329">
    <property type="entry name" value="FMN-bd"/>
</dbReference>
<keyword evidence="2 6" id="KW-0597">Phosphoprotein</keyword>
<keyword evidence="6" id="KW-1278">Translocase</keyword>
<evidence type="ECO:0000256" key="5">
    <source>
        <dbReference type="ARBA" id="ARBA00022982"/>
    </source>
</evidence>
<dbReference type="HAMAP" id="MF_00479">
    <property type="entry name" value="RsxG_RnfG"/>
    <property type="match status" value="1"/>
</dbReference>
<feature type="modified residue" description="FMN phosphoryl threonine" evidence="6">
    <location>
        <position position="164"/>
    </location>
</feature>
<comment type="subunit">
    <text evidence="6">The complex is composed of six subunits: RnfA, RnfB, RnfC, RnfD, RnfE and RnfG.</text>
</comment>
<dbReference type="KEGG" id="maes:Ga0123461_0561"/>
<evidence type="ECO:0000256" key="6">
    <source>
        <dbReference type="HAMAP-Rule" id="MF_00479"/>
    </source>
</evidence>
<dbReference type="EC" id="7.-.-.-" evidence="6"/>
<dbReference type="Proteomes" id="UP000231701">
    <property type="component" value="Chromosome"/>
</dbReference>
<evidence type="ECO:0000256" key="3">
    <source>
        <dbReference type="ARBA" id="ARBA00022630"/>
    </source>
</evidence>
<dbReference type="AlphaFoldDB" id="A0A2K8L428"/>
<protein>
    <recommendedName>
        <fullName evidence="6">Ion-translocating oxidoreductase complex subunit G</fullName>
        <ecNumber evidence="6">7.-.-.-</ecNumber>
    </recommendedName>
    <alternativeName>
        <fullName evidence="6">Rnf electron transport complex subunit G</fullName>
    </alternativeName>
</protein>
<dbReference type="EMBL" id="CP018799">
    <property type="protein sequence ID" value="ATX78996.1"/>
    <property type="molecule type" value="Genomic_DNA"/>
</dbReference>
<dbReference type="InterPro" id="IPR010209">
    <property type="entry name" value="Ion_transpt_RnfG/RsxG"/>
</dbReference>
<dbReference type="OrthoDB" id="9784165at2"/>
<comment type="cofactor">
    <cofactor evidence="6">
        <name>FMN</name>
        <dbReference type="ChEBI" id="CHEBI:58210"/>
    </cofactor>
</comment>
<name>A0A2K8L428_MARES</name>
<evidence type="ECO:0000313" key="9">
    <source>
        <dbReference type="Proteomes" id="UP000231701"/>
    </source>
</evidence>
<dbReference type="GO" id="GO:0005886">
    <property type="term" value="C:plasma membrane"/>
    <property type="evidence" value="ECO:0007669"/>
    <property type="project" value="UniProtKB-SubCell"/>
</dbReference>
<evidence type="ECO:0000256" key="2">
    <source>
        <dbReference type="ARBA" id="ARBA00022553"/>
    </source>
</evidence>
<gene>
    <name evidence="6" type="primary">rnfG</name>
    <name evidence="8" type="ORF">Ga0123461_0561</name>
</gene>
<keyword evidence="4 6" id="KW-0288">FMN</keyword>
<dbReference type="SMART" id="SM00900">
    <property type="entry name" value="FMN_bind"/>
    <property type="match status" value="1"/>
</dbReference>
<dbReference type="PANTHER" id="PTHR36118:SF1">
    <property type="entry name" value="ION-TRANSLOCATING OXIDOREDUCTASE COMPLEX SUBUNIT G"/>
    <property type="match status" value="1"/>
</dbReference>
<comment type="similarity">
    <text evidence="6">Belongs to the RnfG family.</text>
</comment>
<keyword evidence="1 6" id="KW-0813">Transport</keyword>
<keyword evidence="6" id="KW-0997">Cell inner membrane</keyword>
<dbReference type="PANTHER" id="PTHR36118">
    <property type="entry name" value="ION-TRANSLOCATING OXIDOREDUCTASE COMPLEX SUBUNIT G"/>
    <property type="match status" value="1"/>
</dbReference>
<dbReference type="GO" id="GO:0022900">
    <property type="term" value="P:electron transport chain"/>
    <property type="evidence" value="ECO:0007669"/>
    <property type="project" value="UniProtKB-UniRule"/>
</dbReference>
<reference evidence="8 9" key="1">
    <citation type="submission" date="2016-12" db="EMBL/GenBank/DDBJ databases">
        <title>Isolation and genomic insights into novel planktonic Zetaproteobacteria from stratified waters of the Chesapeake Bay.</title>
        <authorList>
            <person name="McAllister S.M."/>
            <person name="Kato S."/>
            <person name="Chan C.S."/>
            <person name="Chiu B.K."/>
            <person name="Field E.K."/>
        </authorList>
    </citation>
    <scope>NUCLEOTIDE SEQUENCE [LARGE SCALE GENOMIC DNA]</scope>
    <source>
        <strain evidence="8 9">CP-5</strain>
    </source>
</reference>
<evidence type="ECO:0000313" key="8">
    <source>
        <dbReference type="EMBL" id="ATX78996.1"/>
    </source>
</evidence>
<keyword evidence="3 6" id="KW-0285">Flavoprotein</keyword>
<keyword evidence="6" id="KW-1133">Transmembrane helix</keyword>
<evidence type="ECO:0000259" key="7">
    <source>
        <dbReference type="SMART" id="SM00900"/>
    </source>
</evidence>
<keyword evidence="6" id="KW-0812">Transmembrane</keyword>
<dbReference type="RefSeq" id="WP_100276941.1">
    <property type="nucleotide sequence ID" value="NZ_CP018799.1"/>
</dbReference>
<dbReference type="GO" id="GO:0010181">
    <property type="term" value="F:FMN binding"/>
    <property type="evidence" value="ECO:0007669"/>
    <property type="project" value="InterPro"/>
</dbReference>
<keyword evidence="6" id="KW-1003">Cell membrane</keyword>
<evidence type="ECO:0000256" key="1">
    <source>
        <dbReference type="ARBA" id="ARBA00022448"/>
    </source>
</evidence>
<dbReference type="PIRSF" id="PIRSF006091">
    <property type="entry name" value="E_trnsport_RnfG"/>
    <property type="match status" value="1"/>
</dbReference>
<evidence type="ECO:0000256" key="4">
    <source>
        <dbReference type="ARBA" id="ARBA00022643"/>
    </source>
</evidence>
<dbReference type="NCBIfam" id="TIGR01947">
    <property type="entry name" value="rnfG"/>
    <property type="match status" value="1"/>
</dbReference>
<keyword evidence="9" id="KW-1185">Reference proteome</keyword>
<sequence length="216" mass="23448">MMFDRDQGRMVLAIFVVALLAAAIVGLTDIFTREPIARAQKEALHKALVQVLPKHANDAQADLLMIGDATIYPGKDALGNVRGFAWEVIAPDGYSGSIRTLVGVRPDGEIHAVRVTNHLETPGLGDGIVRNHAWLQSFAGRMLEGTRWKVKKDGGDFDQFTGATITPRAVVKAVKGALEFYNSHRQAILDAVDEQNAKPRGAEVSGHGMKLETKID</sequence>
<feature type="domain" description="FMN-binding" evidence="7">
    <location>
        <begin position="93"/>
        <end position="181"/>
    </location>
</feature>
<dbReference type="Pfam" id="PF04205">
    <property type="entry name" value="FMN_bind"/>
    <property type="match status" value="1"/>
</dbReference>